<organism evidence="2">
    <name type="scientific">Caenorhabditis remanei</name>
    <name type="common">Caenorhabditis vulgaris</name>
    <dbReference type="NCBI Taxonomy" id="31234"/>
    <lineage>
        <taxon>Eukaryota</taxon>
        <taxon>Metazoa</taxon>
        <taxon>Ecdysozoa</taxon>
        <taxon>Nematoda</taxon>
        <taxon>Chromadorea</taxon>
        <taxon>Rhabditida</taxon>
        <taxon>Rhabditina</taxon>
        <taxon>Rhabditomorpha</taxon>
        <taxon>Rhabditoidea</taxon>
        <taxon>Rhabditidae</taxon>
        <taxon>Peloderinae</taxon>
        <taxon>Caenorhabditis</taxon>
    </lineage>
</organism>
<protein>
    <submittedName>
        <fullName evidence="1">Uncharacterized protein</fullName>
    </submittedName>
</protein>
<keyword evidence="2" id="KW-1185">Reference proteome</keyword>
<evidence type="ECO:0000313" key="2">
    <source>
        <dbReference type="Proteomes" id="UP000008281"/>
    </source>
</evidence>
<name>E3MAM8_CAERE</name>
<sequence>MEEASSSAGSSGGAGSGIPNLPSTSEALLAQAASSLEPGKVSLLHNQLQFIFGMRMFATYLSSYCGRSLNDDVPPHFF</sequence>
<accession>E3MAM8</accession>
<dbReference type="STRING" id="31234.E3MAM8"/>
<dbReference type="Proteomes" id="UP000008281">
    <property type="component" value="Unassembled WGS sequence"/>
</dbReference>
<reference evidence="1" key="1">
    <citation type="submission" date="2007-07" db="EMBL/GenBank/DDBJ databases">
        <title>PCAP assembly of the Caenorhabditis remanei genome.</title>
        <authorList>
            <consortium name="The Caenorhabditis remanei Sequencing Consortium"/>
            <person name="Wilson R.K."/>
        </authorList>
    </citation>
    <scope>NUCLEOTIDE SEQUENCE [LARGE SCALE GENOMIC DNA]</scope>
    <source>
        <strain evidence="1">PB4641</strain>
    </source>
</reference>
<dbReference type="AlphaFoldDB" id="E3MAM8"/>
<dbReference type="EMBL" id="DS268432">
    <property type="protein sequence ID" value="EFO97286.1"/>
    <property type="molecule type" value="Genomic_DNA"/>
</dbReference>
<proteinExistence type="predicted"/>
<dbReference type="HOGENOM" id="CLU_2624375_0_0_1"/>
<evidence type="ECO:0000313" key="1">
    <source>
        <dbReference type="EMBL" id="EFO97286.1"/>
    </source>
</evidence>
<gene>
    <name evidence="1" type="ORF">CRE_16601</name>
</gene>